<gene>
    <name evidence="1" type="ORF">CBE74_05180</name>
</gene>
<dbReference type="Pfam" id="PF14561">
    <property type="entry name" value="TPR_20"/>
    <property type="match status" value="1"/>
</dbReference>
<dbReference type="EMBL" id="CP021417">
    <property type="protein sequence ID" value="ARU45985.1"/>
    <property type="molecule type" value="Genomic_DNA"/>
</dbReference>
<name>A0A7Y4LIY9_9CORY</name>
<dbReference type="Gene3D" id="3.40.30.10">
    <property type="entry name" value="Glutaredoxin"/>
    <property type="match status" value="1"/>
</dbReference>
<dbReference type="PROSITE" id="PS51352">
    <property type="entry name" value="THIOREDOXIN_2"/>
    <property type="match status" value="1"/>
</dbReference>
<dbReference type="InterPro" id="IPR011990">
    <property type="entry name" value="TPR-like_helical_dom_sf"/>
</dbReference>
<dbReference type="GeneID" id="75007653"/>
<reference evidence="1 2" key="3">
    <citation type="journal article" date="2020" name="Int. J. Syst. Evol. Microbiol.">
        <title>Corynebacterium silvaticum sp. nov., a unique group of NTTB corynebacteria in wild boar and roe deer.</title>
        <authorList>
            <person name="Dangel A."/>
            <person name="Berger A."/>
            <person name="Rau J."/>
            <person name="Eisenberg T."/>
            <person name="Kampfer P."/>
            <person name="Margos G."/>
            <person name="Contzen M."/>
            <person name="Busse H.J."/>
            <person name="Konrad R."/>
            <person name="Peters M."/>
            <person name="Sting R."/>
            <person name="Sing A."/>
        </authorList>
    </citation>
    <scope>NUCLEOTIDE SEQUENCE [LARGE SCALE GENOMIC DNA]</scope>
    <source>
        <strain evidence="1 2">PO100/5</strain>
    </source>
</reference>
<sequence length="297" mass="31539">MTNPNSTPHRFVAGAIDLGEVKSRAEARQQAAQSPNGIPAVVVVTRDNVEAEVLLRSQQVPVIVLLGTARSPESEQLKADFSQLAKASQKSFIFAYVDADSTPDIAQMFGIQGLPTVVALAAGRPLANFEGGQPLDALKQWTDAVVKAVAGQLEGLAHDQEEDASDPRFDAATDALNNGDFESAIAVYESILAQEPKNQMALQARDNARLLARLNTARGDVDPIAAADADPHDVDLAFAAADAEIAAGVPEAAFDRLISMVKGRDEVRARLLELFALFDPTDARVIAARGKMASALF</sequence>
<organism evidence="1 2">
    <name type="scientific">Corynebacterium silvaticum</name>
    <dbReference type="NCBI Taxonomy" id="2320431"/>
    <lineage>
        <taxon>Bacteria</taxon>
        <taxon>Bacillati</taxon>
        <taxon>Actinomycetota</taxon>
        <taxon>Actinomycetes</taxon>
        <taxon>Mycobacteriales</taxon>
        <taxon>Corynebacteriaceae</taxon>
        <taxon>Corynebacterium</taxon>
    </lineage>
</organism>
<dbReference type="Proteomes" id="UP000195652">
    <property type="component" value="Chromosome"/>
</dbReference>
<evidence type="ECO:0000313" key="1">
    <source>
        <dbReference type="EMBL" id="ARU45985.1"/>
    </source>
</evidence>
<reference evidence="1 2" key="1">
    <citation type="journal article" date="2014" name="BMC Vet. Res.">
        <title>First report of Corynebacterium pseudotuberculosis from caseous lymphadenitis lesions in Black Alentejano pig (Sus scrofa domesticus).</title>
        <authorList>
            <person name="Oliveira M."/>
            <person name="Barroco C."/>
            <person name="Mottola C."/>
            <person name="Santos R."/>
            <person name="Lemsaddek A."/>
            <person name="Tavares L."/>
            <person name="Semedo-Lemsaddek T."/>
        </authorList>
    </citation>
    <scope>NUCLEOTIDE SEQUENCE [LARGE SCALE GENOMIC DNA]</scope>
    <source>
        <strain evidence="1 2">PO100/5</strain>
    </source>
</reference>
<protein>
    <submittedName>
        <fullName evidence="1">Tetratricopeptide repeat protein</fullName>
    </submittedName>
</protein>
<dbReference type="SUPFAM" id="SSF52833">
    <property type="entry name" value="Thioredoxin-like"/>
    <property type="match status" value="1"/>
</dbReference>
<proteinExistence type="predicted"/>
<accession>A0A7Y4LIY9</accession>
<dbReference type="GO" id="GO:0006950">
    <property type="term" value="P:response to stress"/>
    <property type="evidence" value="ECO:0007669"/>
    <property type="project" value="UniProtKB-ARBA"/>
</dbReference>
<dbReference type="RefSeq" id="WP_087453810.1">
    <property type="nucleotide sequence ID" value="NZ_CP021417.2"/>
</dbReference>
<dbReference type="Gene3D" id="1.25.40.10">
    <property type="entry name" value="Tetratricopeptide repeat domain"/>
    <property type="match status" value="1"/>
</dbReference>
<dbReference type="KEGG" id="csil:CBE74_05180"/>
<dbReference type="CDD" id="cd02956">
    <property type="entry name" value="ybbN"/>
    <property type="match status" value="1"/>
</dbReference>
<reference evidence="1 2" key="4">
    <citation type="journal article" date="2020" name="PLoS ONE">
        <title>Taxonomic classification of strain PO100/5 shows a broader geographic distribution and genetic markers of the recently described Corynebacterium silvaticum.</title>
        <authorList>
            <person name="Viana M.V.C."/>
            <person name="Profeta R."/>
            <person name="da Silva A.L."/>
            <person name="Hurtado R."/>
            <person name="Cerqueira J.C."/>
            <person name="Ribeiro B.F.S."/>
            <person name="Almeida M.O."/>
            <person name="Morais-Rodrigues F."/>
            <person name="Soares S.C."/>
            <person name="Oliveira M."/>
            <person name="Tavares L."/>
            <person name="Figueiredo H."/>
            <person name="Wattam A.R."/>
            <person name="Barh D."/>
            <person name="Ghosh P."/>
            <person name="Silva A."/>
            <person name="Azevedo V."/>
        </authorList>
    </citation>
    <scope>NUCLEOTIDE SEQUENCE [LARGE SCALE GENOMIC DNA]</scope>
    <source>
        <strain evidence="1 2">PO100/5</strain>
    </source>
</reference>
<evidence type="ECO:0000313" key="2">
    <source>
        <dbReference type="Proteomes" id="UP000195652"/>
    </source>
</evidence>
<dbReference type="Pfam" id="PF00085">
    <property type="entry name" value="Thioredoxin"/>
    <property type="match status" value="1"/>
</dbReference>
<dbReference type="InterPro" id="IPR036249">
    <property type="entry name" value="Thioredoxin-like_sf"/>
</dbReference>
<reference evidence="1 2" key="2">
    <citation type="journal article" date="2020" name="Antonie Van Leeuwenhoek">
        <title>Phylogenomic characterisation of a novel corynebacterial species pathogenic to animals.</title>
        <authorList>
            <person name="Moller J."/>
            <person name="Musella L."/>
            <person name="Melnikov V."/>
            <person name="Geissdorfer W."/>
            <person name="Burkovski A."/>
            <person name="Sangal V."/>
        </authorList>
    </citation>
    <scope>NUCLEOTIDE SEQUENCE [LARGE SCALE GENOMIC DNA]</scope>
    <source>
        <strain evidence="1 2">PO100/5</strain>
    </source>
</reference>
<dbReference type="OrthoDB" id="5181746at2"/>
<dbReference type="InterPro" id="IPR013766">
    <property type="entry name" value="Thioredoxin_domain"/>
</dbReference>
<dbReference type="AlphaFoldDB" id="A0A7Y4LIY9"/>
<keyword evidence="2" id="KW-1185">Reference proteome</keyword>